<name>A0AAD4FA09_9PLEO</name>
<protein>
    <submittedName>
        <fullName evidence="3">NIMA-related kinase 2</fullName>
        <ecNumber evidence="3">2.7.11.1</ecNumber>
    </submittedName>
</protein>
<sequence>MNKVVGLLNCPHMIPYRGSSSGPSARRIYGRSKDQESEPTVYDIYSSFAEFGALAQVYNGHKLTPEKHVPEHFSPYLLSQVTGALMALQTGICASPNSEHRDRSHESSIGSGEDIDSDLTSKVRQRIVHSGIKDTNMFLRFNNAKYPDYDMAFDHDDEQEMRNRIVHGTPGLMHPTPDDWPVSEESDIWSLAMTAWGLMMAHKGENVYENAQKRSENAEHVDDLKNNTAKSKDGALPETLEELPKEYSVRRCQAISRCLRYTSKHRISLEALQNVINDNLSRLDRMYGDEVRKQSDAIADEFKLEYTTEDSDECARHAIGQKFEPPRKRRKIDGASAYEENLISLVTD</sequence>
<proteinExistence type="predicted"/>
<dbReference type="GO" id="GO:0004674">
    <property type="term" value="F:protein serine/threonine kinase activity"/>
    <property type="evidence" value="ECO:0007669"/>
    <property type="project" value="UniProtKB-EC"/>
</dbReference>
<evidence type="ECO:0000256" key="1">
    <source>
        <dbReference type="SAM" id="MobiDB-lite"/>
    </source>
</evidence>
<reference evidence="3" key="1">
    <citation type="submission" date="2021-07" db="EMBL/GenBank/DDBJ databases">
        <title>Genome Resource of American Ginseng Black Spot Pathogen Alternaria panax.</title>
        <authorList>
            <person name="Qiu C."/>
            <person name="Wang W."/>
            <person name="Liu Z."/>
        </authorList>
    </citation>
    <scope>NUCLEOTIDE SEQUENCE</scope>
    <source>
        <strain evidence="3">BNCC115425</strain>
    </source>
</reference>
<feature type="region of interest" description="Disordered" evidence="1">
    <location>
        <begin position="95"/>
        <end position="116"/>
    </location>
</feature>
<feature type="domain" description="Protein kinase" evidence="2">
    <location>
        <begin position="1"/>
        <end position="280"/>
    </location>
</feature>
<dbReference type="Proteomes" id="UP001199106">
    <property type="component" value="Unassembled WGS sequence"/>
</dbReference>
<dbReference type="SUPFAM" id="SSF56112">
    <property type="entry name" value="Protein kinase-like (PK-like)"/>
    <property type="match status" value="1"/>
</dbReference>
<keyword evidence="3" id="KW-0808">Transferase</keyword>
<dbReference type="EC" id="2.7.11.1" evidence="3"/>
<dbReference type="PROSITE" id="PS50011">
    <property type="entry name" value="PROTEIN_KINASE_DOM"/>
    <property type="match status" value="1"/>
</dbReference>
<dbReference type="Gene3D" id="1.10.510.10">
    <property type="entry name" value="Transferase(Phosphotransferase) domain 1"/>
    <property type="match status" value="1"/>
</dbReference>
<accession>A0AAD4FA09</accession>
<organism evidence="3 4">
    <name type="scientific">Alternaria panax</name>
    <dbReference type="NCBI Taxonomy" id="48097"/>
    <lineage>
        <taxon>Eukaryota</taxon>
        <taxon>Fungi</taxon>
        <taxon>Dikarya</taxon>
        <taxon>Ascomycota</taxon>
        <taxon>Pezizomycotina</taxon>
        <taxon>Dothideomycetes</taxon>
        <taxon>Pleosporomycetidae</taxon>
        <taxon>Pleosporales</taxon>
        <taxon>Pleosporineae</taxon>
        <taxon>Pleosporaceae</taxon>
        <taxon>Alternaria</taxon>
        <taxon>Alternaria sect. Panax</taxon>
    </lineage>
</organism>
<keyword evidence="4" id="KW-1185">Reference proteome</keyword>
<dbReference type="AlphaFoldDB" id="A0AAD4FA09"/>
<evidence type="ECO:0000259" key="2">
    <source>
        <dbReference type="PROSITE" id="PS50011"/>
    </source>
</evidence>
<evidence type="ECO:0000313" key="3">
    <source>
        <dbReference type="EMBL" id="KAG9186085.1"/>
    </source>
</evidence>
<dbReference type="EMBL" id="JAANER010000009">
    <property type="protein sequence ID" value="KAG9186085.1"/>
    <property type="molecule type" value="Genomic_DNA"/>
</dbReference>
<dbReference type="GO" id="GO:0005524">
    <property type="term" value="F:ATP binding"/>
    <property type="evidence" value="ECO:0007669"/>
    <property type="project" value="InterPro"/>
</dbReference>
<gene>
    <name evidence="3" type="ORF">G6011_02641</name>
</gene>
<dbReference type="InterPro" id="IPR000719">
    <property type="entry name" value="Prot_kinase_dom"/>
</dbReference>
<keyword evidence="3" id="KW-0418">Kinase</keyword>
<dbReference type="InterPro" id="IPR011009">
    <property type="entry name" value="Kinase-like_dom_sf"/>
</dbReference>
<evidence type="ECO:0000313" key="4">
    <source>
        <dbReference type="Proteomes" id="UP001199106"/>
    </source>
</evidence>
<comment type="caution">
    <text evidence="3">The sequence shown here is derived from an EMBL/GenBank/DDBJ whole genome shotgun (WGS) entry which is preliminary data.</text>
</comment>